<accession>A0ABX3ZRA8</accession>
<evidence type="ECO:0000313" key="4">
    <source>
        <dbReference type="Proteomes" id="UP000214673"/>
    </source>
</evidence>
<dbReference type="Pfam" id="PF05838">
    <property type="entry name" value="Glyco_hydro_108"/>
    <property type="match status" value="1"/>
</dbReference>
<dbReference type="Proteomes" id="UP000214673">
    <property type="component" value="Unassembled WGS sequence"/>
</dbReference>
<dbReference type="InterPro" id="IPR023346">
    <property type="entry name" value="Lysozyme-like_dom_sf"/>
</dbReference>
<dbReference type="RefSeq" id="WP_088239054.1">
    <property type="nucleotide sequence ID" value="NZ_NIPV01000070.1"/>
</dbReference>
<feature type="non-terminal residue" evidence="3">
    <location>
        <position position="234"/>
    </location>
</feature>
<name>A0ABX3ZRA8_9RHOB</name>
<evidence type="ECO:0000256" key="1">
    <source>
        <dbReference type="SAM" id="MobiDB-lite"/>
    </source>
</evidence>
<reference evidence="3 4" key="1">
    <citation type="submission" date="2016-11" db="EMBL/GenBank/DDBJ databases">
        <title>Comparison of Traditional DNA-DNA Hybridization with In Silico Genomic Analysis.</title>
        <authorList>
            <person name="Nicholson A.C."/>
            <person name="Sammons S."/>
            <person name="Humrighouse B.W."/>
            <person name="Graziano J."/>
            <person name="Lasker B."/>
            <person name="Whitney A.M."/>
            <person name="Mcquiston J.R."/>
        </authorList>
    </citation>
    <scope>NUCLEOTIDE SEQUENCE [LARGE SCALE GENOMIC DNA]</scope>
    <source>
        <strain evidence="3 4">H1892</strain>
    </source>
</reference>
<dbReference type="Gene3D" id="1.20.141.10">
    <property type="entry name" value="Chitosanase, subunit A, domain 1"/>
    <property type="match status" value="1"/>
</dbReference>
<evidence type="ECO:0000313" key="3">
    <source>
        <dbReference type="EMBL" id="OWJ74311.1"/>
    </source>
</evidence>
<evidence type="ECO:0000259" key="2">
    <source>
        <dbReference type="Pfam" id="PF05838"/>
    </source>
</evidence>
<gene>
    <name evidence="3" type="ORF">CDV53_13870</name>
</gene>
<keyword evidence="4" id="KW-1185">Reference proteome</keyword>
<dbReference type="InterPro" id="IPR008565">
    <property type="entry name" value="TtsA-like_GH18_dom"/>
</dbReference>
<feature type="region of interest" description="Disordered" evidence="1">
    <location>
        <begin position="171"/>
        <end position="196"/>
    </location>
</feature>
<dbReference type="EMBL" id="NIPV01000070">
    <property type="protein sequence ID" value="OWJ74311.1"/>
    <property type="molecule type" value="Genomic_DNA"/>
</dbReference>
<comment type="caution">
    <text evidence="3">The sequence shown here is derived from an EMBL/GenBank/DDBJ whole genome shotgun (WGS) entry which is preliminary data.</text>
</comment>
<proteinExistence type="predicted"/>
<dbReference type="SUPFAM" id="SSF53955">
    <property type="entry name" value="Lysozyme-like"/>
    <property type="match status" value="1"/>
</dbReference>
<protein>
    <recommendedName>
        <fullName evidence="2">TtsA-like Glycoside hydrolase family 108 domain-containing protein</fullName>
    </recommendedName>
</protein>
<dbReference type="CDD" id="cd13926">
    <property type="entry name" value="N-acetylmuramidase_GH108"/>
    <property type="match status" value="1"/>
</dbReference>
<sequence>MKGNFNACLSHTLRWEGGYSDHPDDPGGKTYRGVTQATYDAWRRTQGHSPRPVAQMSDEEMRSIYRSQYWDTVRGDDLPRGVDLAMFDYAVNSGPARAARDLQATLSVTRDGVVGNLTLSAMKGKAASTLAASLCDRRQKFVRGLSGYQTFGRGWERRILDIRAQSLAMAKGAASPGEVKPEPTPKADPNSRTNTSLLGEALKDPVAAIPVAGGLLSAIGDEWGPISIAIGFAI</sequence>
<organism evidence="3 4">
    <name type="scientific">Haematobacter missouriensis</name>
    <dbReference type="NCBI Taxonomy" id="366616"/>
    <lineage>
        <taxon>Bacteria</taxon>
        <taxon>Pseudomonadati</taxon>
        <taxon>Pseudomonadota</taxon>
        <taxon>Alphaproteobacteria</taxon>
        <taxon>Rhodobacterales</taxon>
        <taxon>Paracoccaceae</taxon>
        <taxon>Haematobacter</taxon>
    </lineage>
</organism>
<feature type="domain" description="TtsA-like Glycoside hydrolase family 108" evidence="2">
    <location>
        <begin position="10"/>
        <end position="94"/>
    </location>
</feature>